<accession>A0A382WKU1</accession>
<evidence type="ECO:0000313" key="1">
    <source>
        <dbReference type="EMBL" id="SVD59279.1"/>
    </source>
</evidence>
<evidence type="ECO:0008006" key="2">
    <source>
        <dbReference type="Google" id="ProtNLM"/>
    </source>
</evidence>
<reference evidence="1" key="1">
    <citation type="submission" date="2018-05" db="EMBL/GenBank/DDBJ databases">
        <authorList>
            <person name="Lanie J.A."/>
            <person name="Ng W.-L."/>
            <person name="Kazmierczak K.M."/>
            <person name="Andrzejewski T.M."/>
            <person name="Davidsen T.M."/>
            <person name="Wayne K.J."/>
            <person name="Tettelin H."/>
            <person name="Glass J.I."/>
            <person name="Rusch D."/>
            <person name="Podicherti R."/>
            <person name="Tsui H.-C.T."/>
            <person name="Winkler M.E."/>
        </authorList>
    </citation>
    <scope>NUCLEOTIDE SEQUENCE</scope>
</reference>
<organism evidence="1">
    <name type="scientific">marine metagenome</name>
    <dbReference type="NCBI Taxonomy" id="408172"/>
    <lineage>
        <taxon>unclassified sequences</taxon>
        <taxon>metagenomes</taxon>
        <taxon>ecological metagenomes</taxon>
    </lineage>
</organism>
<sequence length="70" mass="7751">MVYHPETLDVQGKTMHTLVLEPEGAGPHPGLVIAQHLPVAERLEKDPFTIDVGKRYAQAGYVCAIPFLFH</sequence>
<dbReference type="EMBL" id="UINC01160559">
    <property type="protein sequence ID" value="SVD59279.1"/>
    <property type="molecule type" value="Genomic_DNA"/>
</dbReference>
<name>A0A382WKU1_9ZZZZ</name>
<proteinExistence type="predicted"/>
<protein>
    <recommendedName>
        <fullName evidence="2">Dienelactone hydrolase domain-containing protein</fullName>
    </recommendedName>
</protein>
<dbReference type="AlphaFoldDB" id="A0A382WKU1"/>
<gene>
    <name evidence="1" type="ORF">METZ01_LOCUS412133</name>
</gene>